<feature type="zinc finger region" description="C3H1-type" evidence="4">
    <location>
        <begin position="1493"/>
        <end position="1518"/>
    </location>
</feature>
<feature type="region of interest" description="Disordered" evidence="5">
    <location>
        <begin position="1001"/>
        <end position="1036"/>
    </location>
</feature>
<feature type="region of interest" description="Disordered" evidence="5">
    <location>
        <begin position="557"/>
        <end position="582"/>
    </location>
</feature>
<keyword evidence="2 4" id="KW-0863">Zinc-finger</keyword>
<feature type="compositionally biased region" description="Polar residues" evidence="5">
    <location>
        <begin position="1439"/>
        <end position="1454"/>
    </location>
</feature>
<feature type="compositionally biased region" description="Low complexity" evidence="5">
    <location>
        <begin position="843"/>
        <end position="857"/>
    </location>
</feature>
<feature type="region of interest" description="Disordered" evidence="5">
    <location>
        <begin position="754"/>
        <end position="863"/>
    </location>
</feature>
<feature type="compositionally biased region" description="Low complexity" evidence="5">
    <location>
        <begin position="234"/>
        <end position="254"/>
    </location>
</feature>
<feature type="compositionally biased region" description="Polar residues" evidence="5">
    <location>
        <begin position="109"/>
        <end position="120"/>
    </location>
</feature>
<dbReference type="SUPFAM" id="SSF90229">
    <property type="entry name" value="CCCH zinc finger"/>
    <property type="match status" value="1"/>
</dbReference>
<feature type="compositionally biased region" description="Basic and acidic residues" evidence="5">
    <location>
        <begin position="1460"/>
        <end position="1477"/>
    </location>
</feature>
<feature type="region of interest" description="Disordered" evidence="5">
    <location>
        <begin position="1282"/>
        <end position="1307"/>
    </location>
</feature>
<dbReference type="InterPro" id="IPR036855">
    <property type="entry name" value="Znf_CCCH_sf"/>
</dbReference>
<protein>
    <recommendedName>
        <fullName evidence="6">C3H1-type domain-containing protein</fullName>
    </recommendedName>
</protein>
<feature type="compositionally biased region" description="Polar residues" evidence="5">
    <location>
        <begin position="255"/>
        <end position="313"/>
    </location>
</feature>
<evidence type="ECO:0000313" key="8">
    <source>
        <dbReference type="Proteomes" id="UP001600888"/>
    </source>
</evidence>
<evidence type="ECO:0000313" key="7">
    <source>
        <dbReference type="EMBL" id="KAL2278863.1"/>
    </source>
</evidence>
<accession>A0ABR4E8X6</accession>
<keyword evidence="1 4" id="KW-0479">Metal-binding</keyword>
<feature type="compositionally biased region" description="Basic and acidic residues" evidence="5">
    <location>
        <begin position="894"/>
        <end position="920"/>
    </location>
</feature>
<feature type="region of interest" description="Disordered" evidence="5">
    <location>
        <begin position="68"/>
        <end position="120"/>
    </location>
</feature>
<feature type="compositionally biased region" description="Low complexity" evidence="5">
    <location>
        <begin position="797"/>
        <end position="810"/>
    </location>
</feature>
<evidence type="ECO:0000256" key="2">
    <source>
        <dbReference type="ARBA" id="ARBA00022771"/>
    </source>
</evidence>
<keyword evidence="8" id="KW-1185">Reference proteome</keyword>
<dbReference type="PROSITE" id="PS50103">
    <property type="entry name" value="ZF_C3H1"/>
    <property type="match status" value="1"/>
</dbReference>
<feature type="compositionally biased region" description="Basic residues" evidence="5">
    <location>
        <begin position="568"/>
        <end position="577"/>
    </location>
</feature>
<feature type="compositionally biased region" description="Basic and acidic residues" evidence="5">
    <location>
        <begin position="557"/>
        <end position="567"/>
    </location>
</feature>
<dbReference type="EMBL" id="JBAWTH010000081">
    <property type="protein sequence ID" value="KAL2278862.1"/>
    <property type="molecule type" value="Genomic_DNA"/>
</dbReference>
<feature type="compositionally biased region" description="Low complexity" evidence="5">
    <location>
        <begin position="1286"/>
        <end position="1307"/>
    </location>
</feature>
<reference evidence="7 8" key="1">
    <citation type="submission" date="2024-03" db="EMBL/GenBank/DDBJ databases">
        <title>A high-quality draft genome sequence of Diaporthe vaccinii, a causative agent of upright dieback and viscid rot disease in cranberry plants.</title>
        <authorList>
            <person name="Sarrasin M."/>
            <person name="Lang B.F."/>
            <person name="Burger G."/>
        </authorList>
    </citation>
    <scope>NUCLEOTIDE SEQUENCE [LARGE SCALE GENOMIC DNA]</scope>
    <source>
        <strain evidence="7 8">IS7</strain>
    </source>
</reference>
<dbReference type="EMBL" id="JBAWTH010000081">
    <property type="protein sequence ID" value="KAL2278863.1"/>
    <property type="molecule type" value="Genomic_DNA"/>
</dbReference>
<feature type="compositionally biased region" description="Basic and acidic residues" evidence="5">
    <location>
        <begin position="946"/>
        <end position="963"/>
    </location>
</feature>
<name>A0ABR4E8X6_9PEZI</name>
<proteinExistence type="predicted"/>
<evidence type="ECO:0000256" key="4">
    <source>
        <dbReference type="PROSITE-ProRule" id="PRU00723"/>
    </source>
</evidence>
<feature type="domain" description="C3H1-type" evidence="6">
    <location>
        <begin position="1493"/>
        <end position="1518"/>
    </location>
</feature>
<feature type="compositionally biased region" description="Polar residues" evidence="5">
    <location>
        <begin position="193"/>
        <end position="204"/>
    </location>
</feature>
<dbReference type="InterPro" id="IPR000571">
    <property type="entry name" value="Znf_CCCH"/>
</dbReference>
<gene>
    <name evidence="7" type="ORF">FJTKL_14044</name>
</gene>
<dbReference type="Proteomes" id="UP001600888">
    <property type="component" value="Unassembled WGS sequence"/>
</dbReference>
<evidence type="ECO:0000259" key="6">
    <source>
        <dbReference type="PROSITE" id="PS50103"/>
    </source>
</evidence>
<organism evidence="7 8">
    <name type="scientific">Diaporthe vaccinii</name>
    <dbReference type="NCBI Taxonomy" id="105482"/>
    <lineage>
        <taxon>Eukaryota</taxon>
        <taxon>Fungi</taxon>
        <taxon>Dikarya</taxon>
        <taxon>Ascomycota</taxon>
        <taxon>Pezizomycotina</taxon>
        <taxon>Sordariomycetes</taxon>
        <taxon>Sordariomycetidae</taxon>
        <taxon>Diaporthales</taxon>
        <taxon>Diaporthaceae</taxon>
        <taxon>Diaporthe</taxon>
        <taxon>Diaporthe eres species complex</taxon>
    </lineage>
</organism>
<feature type="compositionally biased region" description="Low complexity" evidence="5">
    <location>
        <begin position="71"/>
        <end position="102"/>
    </location>
</feature>
<feature type="region of interest" description="Disordered" evidence="5">
    <location>
        <begin position="185"/>
        <end position="313"/>
    </location>
</feature>
<sequence length="1518" mass="165788">MGRGDTMASGDNHQPWGYSHFDQNGPEPGQGPFVNSTFGAPAGGGLDDHPYSVGHAHQWQPQESHFLQENGYPSYQPQPQHHSQHQQPPQTQEQGQPYQVQGFTGPNPHITSHQHSQTYSHPAHISLDGQQELTWDYDFGFEPNPLTNISYGSGLQHGSHANGLAGSFAQDMPTTLAQQHQYLAEPSGGRNYSPGQQVASNARSPPQHPPQPVAQQMNQRHTHTMEYQQPSMGQQQQQHQQQQQQHQHQQQQQQPTIIQHRQVNPMQNGSQQPSQPQTMSFQQQAPRVGTPQSLGTNTQLRQSPFNGHQMSSVPMQQGQFGVQNGRGSPAVPFSAPQQMNAPKAQPILSNPPTTQSRFMPQQANLQQAMSSQTMPAPRPTASPLSMNNTTPMQNIKPKIQQTMQQYVQPVQPNSQPDAQPIVQPRANVPTQPPASFQQATVGGLAPPRVIRQDDKAIPSVRSRYIGFSLAPPADFEDGSEQETPIGDLRDPDEITGGPLDYRFPAQSNLLRPIASSIIQEWSRAMDKDDSAGQNDQEQRLKQYFGGAVPVHYAERMRETAAAKEKASRKPGPKRTKTRPADEADAAEWDAIGVVYLTKPNPSGTEIGAAVAAYGKLIRGLTGEFQTTKQKLKLAKEGDAAALKEKVARRLEIICRAVEGAIKWGDHQVLANLGGNQKLISDFVTCLIHANNSADHNGKAAKAVLRLMSGVTTMEKEFLMTNLQFAKISKKFESKGDADVKEMVKKIKENLKTKEEVLKDGQLDGVEGTSTPDPPNAPSKGVPAPSGATADGSKKKPPSTTSAKVPPTVSSAKRPRDEESDTKSAKRVAAEPSASQANLPGHKPAPSKVVVPPSTTTPQAKLFSGSGMLGAKAKLVSKSAAKAPLVKPEGGLSKTEVKKEGGQPRPEITKTRKTEPVKDEAPAASKFGGIGSLLDEISKPKAAGRTTPEKESKVKKDESPEERARRLRKEKRRHLRVTWKEDDALTEVRVFHRESLEDEGRASNMIRDARDDRSEGMVLKQGLQGGTQLEDEDEEDELPYRPWFEPSAVSFSSIPHGSRNKQFVTRGGLVNFETEQQKAIAERESKELMVVYTDPSDIPPTPKSPHTRPQEDTDMQSGTVASLAQDEPQLAEIHLRWNEASSRGLSWARLNALRRAQKGQAPLSGAAGQHNMHSNASGAFDPTATVLHPNMSKEDQVFALLTSEQVKKWRDPSPYDPANPKTHRRCDYADPGIQSAADLVENVAEMLKGKPVPPTEPPEWMKHDAAKVAEWWHGYNKDRQRVEQRAHQQQAAQPVAAQQHQMPSAAQGSADQQAAAWAAYYAQLQQYQAHQAQAAAQTPYAQAYDPYQQVAQPAQQQGAPVQAAGESNAQLEAVLAALSATPAQNQPQPAQAAADPHLQALLASLSGTPATQQQPQRAAPNPADPDYMAYIMSLAAGQAPDQSQRAQQPTSSGQSTDDDRDYDRDRDADHPGRRDKGRGGKHVNNVPRGINPNKIGTKPCTFWAKGMCSKGDSCTFRHD</sequence>
<feature type="region of interest" description="Disordered" evidence="5">
    <location>
        <begin position="1"/>
        <end position="54"/>
    </location>
</feature>
<dbReference type="EMBL" id="JBAWTH010000081">
    <property type="protein sequence ID" value="KAL2278864.1"/>
    <property type="molecule type" value="Genomic_DNA"/>
</dbReference>
<feature type="region of interest" description="Disordered" evidence="5">
    <location>
        <begin position="1092"/>
        <end position="1118"/>
    </location>
</feature>
<feature type="region of interest" description="Disordered" evidence="5">
    <location>
        <begin position="1158"/>
        <end position="1177"/>
    </location>
</feature>
<feature type="region of interest" description="Disordered" evidence="5">
    <location>
        <begin position="318"/>
        <end position="337"/>
    </location>
</feature>
<evidence type="ECO:0000256" key="1">
    <source>
        <dbReference type="ARBA" id="ARBA00022723"/>
    </source>
</evidence>
<dbReference type="Gene3D" id="4.10.1000.10">
    <property type="entry name" value="Zinc finger, CCCH-type"/>
    <property type="match status" value="1"/>
</dbReference>
<keyword evidence="3 4" id="KW-0862">Zinc</keyword>
<feature type="region of interest" description="Disordered" evidence="5">
    <location>
        <begin position="469"/>
        <end position="498"/>
    </location>
</feature>
<evidence type="ECO:0000256" key="3">
    <source>
        <dbReference type="ARBA" id="ARBA00022833"/>
    </source>
</evidence>
<feature type="compositionally biased region" description="Basic and acidic residues" evidence="5">
    <location>
        <begin position="813"/>
        <end position="823"/>
    </location>
</feature>
<feature type="region of interest" description="Disordered" evidence="5">
    <location>
        <begin position="879"/>
        <end position="971"/>
    </location>
</feature>
<comment type="caution">
    <text evidence="7">The sequence shown here is derived from an EMBL/GenBank/DDBJ whole genome shotgun (WGS) entry which is preliminary data.</text>
</comment>
<feature type="compositionally biased region" description="Basic and acidic residues" evidence="5">
    <location>
        <begin position="1001"/>
        <end position="1014"/>
    </location>
</feature>
<evidence type="ECO:0000256" key="5">
    <source>
        <dbReference type="SAM" id="MobiDB-lite"/>
    </source>
</evidence>
<feature type="region of interest" description="Disordered" evidence="5">
    <location>
        <begin position="1436"/>
        <end position="1492"/>
    </location>
</feature>